<evidence type="ECO:0000313" key="2">
    <source>
        <dbReference type="EMBL" id="TVP41793.1"/>
    </source>
</evidence>
<gene>
    <name evidence="2" type="ORF">NARC_10199</name>
</gene>
<evidence type="ECO:0000313" key="3">
    <source>
        <dbReference type="Proteomes" id="UP000315289"/>
    </source>
</evidence>
<protein>
    <recommendedName>
        <fullName evidence="1">DUF4062 domain-containing protein</fullName>
    </recommendedName>
</protein>
<dbReference type="InterPro" id="IPR025139">
    <property type="entry name" value="DUF4062"/>
</dbReference>
<proteinExistence type="predicted"/>
<accession>A0A557SYX4</accession>
<dbReference type="RefSeq" id="WP_144728364.1">
    <property type="nucleotide sequence ID" value="NZ_ML675578.1"/>
</dbReference>
<dbReference type="Pfam" id="PF13271">
    <property type="entry name" value="DUF4062"/>
    <property type="match status" value="1"/>
</dbReference>
<sequence length="128" mass="14906">MADQLKVFISSKEGELESERLMVIKAIKSLFLNPVSSEIRSAKFRSMKEVNEKEVRSSDIYIGIFGRKYSSPTIQEFSIAKSSMIKRFIFKKYLKESETRDEQLKQIVKEVEDAEQGTVTEYFLDIFD</sequence>
<evidence type="ECO:0000259" key="1">
    <source>
        <dbReference type="Pfam" id="PF13271"/>
    </source>
</evidence>
<dbReference type="EMBL" id="VOAH01000001">
    <property type="protein sequence ID" value="TVP41793.1"/>
    <property type="molecule type" value="Genomic_DNA"/>
</dbReference>
<dbReference type="Proteomes" id="UP000315289">
    <property type="component" value="Unassembled WGS sequence"/>
</dbReference>
<name>A0A557SYX4_9ARCH</name>
<dbReference type="AlphaFoldDB" id="A0A557SYX4"/>
<reference evidence="2 3" key="1">
    <citation type="journal article" date="2019" name="Front. Microbiol.">
        <title>Ammonia Oxidation by the Arctic Terrestrial Thaumarchaeote Candidatus Nitrosocosmicus arcticus Is Stimulated by Increasing Temperatures.</title>
        <authorList>
            <person name="Alves R.J.E."/>
            <person name="Kerou M."/>
            <person name="Zappe A."/>
            <person name="Bittner R."/>
            <person name="Abby S.S."/>
            <person name="Schmidt H.A."/>
            <person name="Pfeifer K."/>
            <person name="Schleper C."/>
        </authorList>
    </citation>
    <scope>NUCLEOTIDE SEQUENCE [LARGE SCALE GENOMIC DNA]</scope>
    <source>
        <strain evidence="2 3">Kfb</strain>
    </source>
</reference>
<keyword evidence="3" id="KW-1185">Reference proteome</keyword>
<comment type="caution">
    <text evidence="2">The sequence shown here is derived from an EMBL/GenBank/DDBJ whole genome shotgun (WGS) entry which is preliminary data.</text>
</comment>
<organism evidence="2 3">
    <name type="scientific">Candidatus Nitrosocosmicus arcticus</name>
    <dbReference type="NCBI Taxonomy" id="2035267"/>
    <lineage>
        <taxon>Archaea</taxon>
        <taxon>Nitrososphaerota</taxon>
        <taxon>Nitrososphaeria</taxon>
        <taxon>Nitrososphaerales</taxon>
        <taxon>Nitrososphaeraceae</taxon>
        <taxon>Candidatus Nitrosocosmicus</taxon>
    </lineage>
</organism>
<feature type="domain" description="DUF4062" evidence="1">
    <location>
        <begin position="6"/>
        <end position="79"/>
    </location>
</feature>